<evidence type="ECO:0000313" key="2">
    <source>
        <dbReference type="Proteomes" id="UP000019202"/>
    </source>
</evidence>
<dbReference type="EMBL" id="CBXF010000078">
    <property type="protein sequence ID" value="CDL82539.1"/>
    <property type="molecule type" value="Genomic_DNA"/>
</dbReference>
<reference evidence="1" key="1">
    <citation type="submission" date="2013-11" db="EMBL/GenBank/DDBJ databases">
        <title>Draft genome sequence and annotation of the entomopathogenic bacteria, Xenorhabdus cabanillasi strain JM26 and Xenorhabdus szentirmai strain DSM 16338.</title>
        <authorList>
            <person name="Gualtieri M."/>
            <person name="Ogier J.C."/>
            <person name="Pages S."/>
            <person name="Givaudan A."/>
            <person name="Gaudriault S."/>
        </authorList>
    </citation>
    <scope>NUCLEOTIDE SEQUENCE [LARGE SCALE GENOMIC DNA]</scope>
    <source>
        <strain evidence="1">DSM 16338</strain>
    </source>
</reference>
<keyword evidence="2" id="KW-1185">Reference proteome</keyword>
<sequence>MLTGCWVFSLSTGAVSSHIPMMFLQRHMNSYERSLSVWASVPVCLHFVSFRREELGIVFDH</sequence>
<gene>
    <name evidence="1" type="ORF">XSR1_200058</name>
</gene>
<protein>
    <submittedName>
        <fullName evidence="1">Uncharacterized protein</fullName>
    </submittedName>
</protein>
<dbReference type="Proteomes" id="UP000019202">
    <property type="component" value="Unassembled WGS sequence"/>
</dbReference>
<evidence type="ECO:0000313" key="1">
    <source>
        <dbReference type="EMBL" id="CDL82539.1"/>
    </source>
</evidence>
<proteinExistence type="predicted"/>
<accession>W1IVS3</accession>
<comment type="caution">
    <text evidence="1">The sequence shown here is derived from an EMBL/GenBank/DDBJ whole genome shotgun (WGS) entry which is preliminary data.</text>
</comment>
<name>W1IVS3_9GAMM</name>
<organism evidence="1 2">
    <name type="scientific">Xenorhabdus szentirmaii DSM 16338</name>
    <dbReference type="NCBI Taxonomy" id="1427518"/>
    <lineage>
        <taxon>Bacteria</taxon>
        <taxon>Pseudomonadati</taxon>
        <taxon>Pseudomonadota</taxon>
        <taxon>Gammaproteobacteria</taxon>
        <taxon>Enterobacterales</taxon>
        <taxon>Morganellaceae</taxon>
        <taxon>Xenorhabdus</taxon>
    </lineage>
</organism>
<dbReference type="AlphaFoldDB" id="W1IVS3"/>